<comment type="subcellular location">
    <subcellularLocation>
        <location evidence="1">Membrane</location>
        <topology evidence="1">Multi-pass membrane protein</topology>
    </subcellularLocation>
</comment>
<feature type="domain" description="Major facilitator superfamily (MFS) profile" evidence="4">
    <location>
        <begin position="439"/>
        <end position="641"/>
    </location>
</feature>
<dbReference type="OrthoDB" id="410267at2759"/>
<dbReference type="Gene3D" id="1.20.1250.20">
    <property type="entry name" value="MFS general substrate transporter like domains"/>
    <property type="match status" value="2"/>
</dbReference>
<dbReference type="Proteomes" id="UP001152888">
    <property type="component" value="Unassembled WGS sequence"/>
</dbReference>
<gene>
    <name evidence="5" type="ORF">ACAOBT_LOCUS20837</name>
</gene>
<dbReference type="AlphaFoldDB" id="A0A9P0LFH8"/>
<sequence>MLKIFPVSYPESMDAMEDDNKIMTEKQERVRRRLRTDDPDFAPPDGGWGWLVVFACGFSNLSTFPMFQQFGLVFKDKLQGLGISETQTTTIINLTSAFNAVVGLANGPIFRKFTFRQVSMVGSISVAISLFICIFCTSFWLYIIFFCACYGVSFGIVQSSNALALNTYFKTKRRIATGLSWTTTALGPIVWPYIIVSLNELYGMEGTLLIFSSIALHSFVGALLLQPVEWHTAFKEEVPEKSKLLDSQNAKVQSTEGNLSRISSKIFSSQYFACAEDDTGKPGYEIVGPGSPRLFAANDGWYSQSRSQVGSRLSLSSYKGSKQSTSNSVAPSIRPSCTNLAEYEKERKKDKRERKASTNVLAVTKELPEDNINEEKEPLTIPMYSEIFVLNKAAKKLAKYKKDLKEKEYAKVVENETEQLSIWRKISIFFDFELFKDSVYVNIMLGMTIANFVEINFSILTPIILTEFNFPKYEIATFMSLLGITDIVFRFSIPFIADKIGWSNRTFFVIGVMSMALGRIILVHTQTYAFAMIVAVIIGAGKALRTIFLALVIPSHVPLERLPAASGLQLAVSGIIYVTFGPLLGWIRQLVGNYVITIHILNICTYVTAISWTVESIIRSKKSTHTNKISAYLCFSLSSII</sequence>
<feature type="transmembrane region" description="Helical" evidence="3">
    <location>
        <begin position="439"/>
        <end position="463"/>
    </location>
</feature>
<evidence type="ECO:0000256" key="2">
    <source>
        <dbReference type="SAM" id="MobiDB-lite"/>
    </source>
</evidence>
<dbReference type="FunFam" id="1.20.1250.20:FF:000383">
    <property type="entry name" value="Blast:Monocarboxylate transporter 13"/>
    <property type="match status" value="1"/>
</dbReference>
<keyword evidence="3" id="KW-0472">Membrane</keyword>
<feature type="transmembrane region" description="Helical" evidence="3">
    <location>
        <begin position="593"/>
        <end position="614"/>
    </location>
</feature>
<feature type="transmembrane region" description="Helical" evidence="3">
    <location>
        <begin position="475"/>
        <end position="493"/>
    </location>
</feature>
<accession>A0A9P0LFH8</accession>
<feature type="transmembrane region" description="Helical" evidence="3">
    <location>
        <begin position="206"/>
        <end position="225"/>
    </location>
</feature>
<dbReference type="InterPro" id="IPR036259">
    <property type="entry name" value="MFS_trans_sf"/>
</dbReference>
<evidence type="ECO:0000256" key="3">
    <source>
        <dbReference type="SAM" id="Phobius"/>
    </source>
</evidence>
<keyword evidence="3" id="KW-0812">Transmembrane</keyword>
<feature type="transmembrane region" description="Helical" evidence="3">
    <location>
        <begin position="528"/>
        <end position="553"/>
    </location>
</feature>
<dbReference type="SUPFAM" id="SSF103473">
    <property type="entry name" value="MFS general substrate transporter"/>
    <property type="match status" value="1"/>
</dbReference>
<dbReference type="InterPro" id="IPR011701">
    <property type="entry name" value="MFS"/>
</dbReference>
<reference evidence="5" key="1">
    <citation type="submission" date="2022-03" db="EMBL/GenBank/DDBJ databases">
        <authorList>
            <person name="Sayadi A."/>
        </authorList>
    </citation>
    <scope>NUCLEOTIDE SEQUENCE</scope>
</reference>
<keyword evidence="6" id="KW-1185">Reference proteome</keyword>
<feature type="transmembrane region" description="Helical" evidence="3">
    <location>
        <begin position="143"/>
        <end position="163"/>
    </location>
</feature>
<protein>
    <recommendedName>
        <fullName evidence="4">Major facilitator superfamily (MFS) profile domain-containing protein</fullName>
    </recommendedName>
</protein>
<dbReference type="EMBL" id="CAKOFQ010007142">
    <property type="protein sequence ID" value="CAH1992403.1"/>
    <property type="molecule type" value="Genomic_DNA"/>
</dbReference>
<name>A0A9P0LFH8_ACAOB</name>
<feature type="transmembrane region" description="Helical" evidence="3">
    <location>
        <begin position="175"/>
        <end position="194"/>
    </location>
</feature>
<evidence type="ECO:0000259" key="4">
    <source>
        <dbReference type="PROSITE" id="PS50850"/>
    </source>
</evidence>
<organism evidence="5 6">
    <name type="scientific">Acanthoscelides obtectus</name>
    <name type="common">Bean weevil</name>
    <name type="synonym">Bruchus obtectus</name>
    <dbReference type="NCBI Taxonomy" id="200917"/>
    <lineage>
        <taxon>Eukaryota</taxon>
        <taxon>Metazoa</taxon>
        <taxon>Ecdysozoa</taxon>
        <taxon>Arthropoda</taxon>
        <taxon>Hexapoda</taxon>
        <taxon>Insecta</taxon>
        <taxon>Pterygota</taxon>
        <taxon>Neoptera</taxon>
        <taxon>Endopterygota</taxon>
        <taxon>Coleoptera</taxon>
        <taxon>Polyphaga</taxon>
        <taxon>Cucujiformia</taxon>
        <taxon>Chrysomeloidea</taxon>
        <taxon>Chrysomelidae</taxon>
        <taxon>Bruchinae</taxon>
        <taxon>Bruchini</taxon>
        <taxon>Acanthoscelides</taxon>
    </lineage>
</organism>
<evidence type="ECO:0000256" key="1">
    <source>
        <dbReference type="ARBA" id="ARBA00004141"/>
    </source>
</evidence>
<dbReference type="GO" id="GO:0016020">
    <property type="term" value="C:membrane"/>
    <property type="evidence" value="ECO:0007669"/>
    <property type="project" value="UniProtKB-SubCell"/>
</dbReference>
<proteinExistence type="predicted"/>
<feature type="transmembrane region" description="Helical" evidence="3">
    <location>
        <begin position="565"/>
        <end position="587"/>
    </location>
</feature>
<evidence type="ECO:0000313" key="5">
    <source>
        <dbReference type="EMBL" id="CAH1992403.1"/>
    </source>
</evidence>
<feature type="region of interest" description="Disordered" evidence="2">
    <location>
        <begin position="314"/>
        <end position="333"/>
    </location>
</feature>
<dbReference type="InterPro" id="IPR050327">
    <property type="entry name" value="Proton-linked_MCT"/>
</dbReference>
<dbReference type="Pfam" id="PF07690">
    <property type="entry name" value="MFS_1"/>
    <property type="match status" value="2"/>
</dbReference>
<dbReference type="PANTHER" id="PTHR11360">
    <property type="entry name" value="MONOCARBOXYLATE TRANSPORTER"/>
    <property type="match status" value="1"/>
</dbReference>
<keyword evidence="3" id="KW-1133">Transmembrane helix</keyword>
<feature type="transmembrane region" description="Helical" evidence="3">
    <location>
        <begin position="48"/>
        <end position="67"/>
    </location>
</feature>
<dbReference type="GO" id="GO:0008028">
    <property type="term" value="F:monocarboxylic acid transmembrane transporter activity"/>
    <property type="evidence" value="ECO:0007669"/>
    <property type="project" value="TreeGrafter"/>
</dbReference>
<dbReference type="InterPro" id="IPR020846">
    <property type="entry name" value="MFS_dom"/>
</dbReference>
<dbReference type="PROSITE" id="PS50850">
    <property type="entry name" value="MFS"/>
    <property type="match status" value="1"/>
</dbReference>
<feature type="transmembrane region" description="Helical" evidence="3">
    <location>
        <begin position="505"/>
        <end position="522"/>
    </location>
</feature>
<evidence type="ECO:0000313" key="6">
    <source>
        <dbReference type="Proteomes" id="UP001152888"/>
    </source>
</evidence>
<dbReference type="PANTHER" id="PTHR11360:SF8">
    <property type="entry name" value="BCDNA.LD28120-RELATED"/>
    <property type="match status" value="1"/>
</dbReference>
<comment type="caution">
    <text evidence="5">The sequence shown here is derived from an EMBL/GenBank/DDBJ whole genome shotgun (WGS) entry which is preliminary data.</text>
</comment>